<keyword evidence="5 6" id="KW-0539">Nucleus</keyword>
<dbReference type="GO" id="GO:0005829">
    <property type="term" value="C:cytosol"/>
    <property type="evidence" value="ECO:0007669"/>
    <property type="project" value="TreeGrafter"/>
</dbReference>
<dbReference type="HAMAP" id="MF_03056">
    <property type="entry name" value="TRM82"/>
    <property type="match status" value="1"/>
</dbReference>
<keyword evidence="10" id="KW-1185">Reference proteome</keyword>
<keyword evidence="4 6" id="KW-0677">Repeat</keyword>
<dbReference type="PROSITE" id="PS50294">
    <property type="entry name" value="WD_REPEATS_REGION"/>
    <property type="match status" value="1"/>
</dbReference>
<dbReference type="GeneID" id="108238799"/>
<dbReference type="GeneTree" id="ENSGT00390000012174"/>
<evidence type="ECO:0000313" key="10">
    <source>
        <dbReference type="Proteomes" id="UP000264800"/>
    </source>
</evidence>
<dbReference type="Gene3D" id="2.130.10.10">
    <property type="entry name" value="YVTN repeat-like/Quinoprotein amine dehydrogenase"/>
    <property type="match status" value="1"/>
</dbReference>
<dbReference type="PANTHER" id="PTHR16288:SF0">
    <property type="entry name" value="TRNA (GUANINE-N(7)-)-METHYLTRANSFERASE NON-CATALYTIC SUBUNIT WDR4"/>
    <property type="match status" value="1"/>
</dbReference>
<evidence type="ECO:0000256" key="1">
    <source>
        <dbReference type="ARBA" id="ARBA00004123"/>
    </source>
</evidence>
<dbReference type="CTD" id="10785"/>
<dbReference type="GO" id="GO:0005634">
    <property type="term" value="C:nucleus"/>
    <property type="evidence" value="ECO:0007669"/>
    <property type="project" value="UniProtKB-SubCell"/>
</dbReference>
<organism evidence="9 10">
    <name type="scientific">Kryptolebias marmoratus</name>
    <name type="common">Mangrove killifish</name>
    <name type="synonym">Rivulus marmoratus</name>
    <dbReference type="NCBI Taxonomy" id="37003"/>
    <lineage>
        <taxon>Eukaryota</taxon>
        <taxon>Metazoa</taxon>
        <taxon>Chordata</taxon>
        <taxon>Craniata</taxon>
        <taxon>Vertebrata</taxon>
        <taxon>Euteleostomi</taxon>
        <taxon>Actinopterygii</taxon>
        <taxon>Neopterygii</taxon>
        <taxon>Teleostei</taxon>
        <taxon>Neoteleostei</taxon>
        <taxon>Acanthomorphata</taxon>
        <taxon>Ovalentaria</taxon>
        <taxon>Atherinomorphae</taxon>
        <taxon>Cyprinodontiformes</taxon>
        <taxon>Rivulidae</taxon>
        <taxon>Kryptolebias</taxon>
    </lineage>
</organism>
<evidence type="ECO:0000256" key="5">
    <source>
        <dbReference type="ARBA" id="ARBA00023242"/>
    </source>
</evidence>
<evidence type="ECO:0000256" key="2">
    <source>
        <dbReference type="ARBA" id="ARBA00022574"/>
    </source>
</evidence>
<dbReference type="OMA" id="DCIPVVY"/>
<keyword evidence="2 6" id="KW-0853">WD repeat</keyword>
<dbReference type="Pfam" id="PF00400">
    <property type="entry name" value="WD40"/>
    <property type="match status" value="2"/>
</dbReference>
<dbReference type="PANTHER" id="PTHR16288">
    <property type="entry name" value="WD40 REPEAT PROTEIN 4"/>
    <property type="match status" value="1"/>
</dbReference>
<protein>
    <submittedName>
        <fullName evidence="9">WD repeat domain 4</fullName>
    </submittedName>
</protein>
<dbReference type="InterPro" id="IPR015943">
    <property type="entry name" value="WD40/YVTN_repeat-like_dom_sf"/>
</dbReference>
<dbReference type="InterPro" id="IPR036322">
    <property type="entry name" value="WD40_repeat_dom_sf"/>
</dbReference>
<keyword evidence="3 6" id="KW-0819">tRNA processing</keyword>
<dbReference type="InterPro" id="IPR028884">
    <property type="entry name" value="Trm82"/>
</dbReference>
<dbReference type="GO" id="GO:0043527">
    <property type="term" value="C:tRNA methyltransferase complex"/>
    <property type="evidence" value="ECO:0007669"/>
    <property type="project" value="TreeGrafter"/>
</dbReference>
<proteinExistence type="inferred from homology"/>
<comment type="function">
    <text evidence="6">Required for the formation of N(7)-methylguanine at position 46 (m7G46) in tRNA. In the complex, it is required to stabilize and induce conformational changes of the catalytic subunit.</text>
</comment>
<dbReference type="OrthoDB" id="371245at2759"/>
<dbReference type="SMART" id="SM00320">
    <property type="entry name" value="WD40"/>
    <property type="match status" value="3"/>
</dbReference>
<dbReference type="Proteomes" id="UP000264800">
    <property type="component" value="Unplaced"/>
</dbReference>
<feature type="repeat" description="WD" evidence="7">
    <location>
        <begin position="185"/>
        <end position="227"/>
    </location>
</feature>
<dbReference type="AlphaFoldDB" id="A0A3Q2ZJK9"/>
<comment type="subcellular location">
    <subcellularLocation>
        <location evidence="1 6">Nucleus</location>
    </subcellularLocation>
</comment>
<dbReference type="GO" id="GO:0106004">
    <property type="term" value="P:tRNA (guanine-N7)-methylation"/>
    <property type="evidence" value="ECO:0007669"/>
    <property type="project" value="UniProtKB-UniRule"/>
</dbReference>
<evidence type="ECO:0000256" key="8">
    <source>
        <dbReference type="SAM" id="MobiDB-lite"/>
    </source>
</evidence>
<comment type="similarity">
    <text evidence="6">Belongs to the WD repeat TRM82 family.</text>
</comment>
<evidence type="ECO:0000256" key="6">
    <source>
        <dbReference type="HAMAP-Rule" id="MF_03056"/>
    </source>
</evidence>
<dbReference type="SUPFAM" id="SSF50978">
    <property type="entry name" value="WD40 repeat-like"/>
    <property type="match status" value="1"/>
</dbReference>
<dbReference type="InterPro" id="IPR001680">
    <property type="entry name" value="WD40_rpt"/>
</dbReference>
<name>A0A3Q2ZJK9_KRYMA</name>
<dbReference type="STRING" id="37003.ENSKMAP00000003863"/>
<reference evidence="9" key="1">
    <citation type="submission" date="2025-08" db="UniProtKB">
        <authorList>
            <consortium name="Ensembl"/>
        </authorList>
    </citation>
    <scope>IDENTIFICATION</scope>
</reference>
<feature type="region of interest" description="Disordered" evidence="8">
    <location>
        <begin position="381"/>
        <end position="413"/>
    </location>
</feature>
<dbReference type="Ensembl" id="ENSKMAT00000003938.1">
    <property type="protein sequence ID" value="ENSKMAP00000003863.1"/>
    <property type="gene ID" value="ENSKMAG00000002952.1"/>
</dbReference>
<dbReference type="KEGG" id="kmr:108238799"/>
<feature type="compositionally biased region" description="Basic and acidic residues" evidence="8">
    <location>
        <begin position="40"/>
        <end position="50"/>
    </location>
</feature>
<feature type="region of interest" description="Disordered" evidence="8">
    <location>
        <begin position="40"/>
        <end position="60"/>
    </location>
</feature>
<evidence type="ECO:0000256" key="3">
    <source>
        <dbReference type="ARBA" id="ARBA00022694"/>
    </source>
</evidence>
<evidence type="ECO:0000256" key="4">
    <source>
        <dbReference type="ARBA" id="ARBA00022737"/>
    </source>
</evidence>
<sequence length="413" mass="46825">MTAVGFCGAWFILSCDKKLVAIHRKESREPFVFDCSSAEKNPKSLKKDNSSDGGPSEETGSDTVLAFAVSRSGKLLALTDDSKRLVLFQCEPSWRCISIRWVVRRCTSLVFSPAEDELLVADKSGDVYSFSVTEPQMEGELKMGHLSMLLAVAISPDDKYIITADLDEKIRVSHHRSPYNIQSFCLGHHQFVSALQIPPNHSHWLLSGSGDGSVKLWEYESGRCLQSWDLRLLEESSDPDTEKNMTVCRLTSSPDGRHVAVLCERVSTVYFFTLDQEGDKKLVPHSRLHLPHCPLDVNFDLEGRLWVLLDSSDAPLQMYRLGQNSWECESEHLELNRVTEALRPHWDTVEASTRTNNRFEHLYKVGFDNVSVYLQKKQQRLDEQQLKRRKDPAANGNKRPKKEASRAEIQSSA</sequence>
<evidence type="ECO:0000313" key="9">
    <source>
        <dbReference type="Ensembl" id="ENSKMAP00000003863.1"/>
    </source>
</evidence>
<dbReference type="RefSeq" id="XP_017276598.1">
    <property type="nucleotide sequence ID" value="XM_017421109.3"/>
</dbReference>
<comment type="pathway">
    <text evidence="6">tRNA modification; N(7)-methylguanine-tRNA biosynthesis.</text>
</comment>
<evidence type="ECO:0000256" key="7">
    <source>
        <dbReference type="PROSITE-ProRule" id="PRU00221"/>
    </source>
</evidence>
<dbReference type="UniPathway" id="UPA00989"/>
<accession>A0A3Q2ZJK9</accession>
<dbReference type="PROSITE" id="PS50082">
    <property type="entry name" value="WD_REPEATS_2"/>
    <property type="match status" value="1"/>
</dbReference>
<reference evidence="9" key="2">
    <citation type="submission" date="2025-09" db="UniProtKB">
        <authorList>
            <consortium name="Ensembl"/>
        </authorList>
    </citation>
    <scope>IDENTIFICATION</scope>
</reference>